<dbReference type="ExpressionAtlas" id="Q0WTW9">
    <property type="expression patterns" value="baseline and differential"/>
</dbReference>
<dbReference type="AlphaFoldDB" id="Q0WTW9"/>
<reference evidence="1" key="1">
    <citation type="submission" date="2006-07" db="EMBL/GenBank/DDBJ databases">
        <title>Large-scale analysis of RIKEN Arabidopsis full-length (RAFL) cDNAs.</title>
        <authorList>
            <person name="Totoki Y."/>
            <person name="Seki M."/>
            <person name="Ishida J."/>
            <person name="Nakajima M."/>
            <person name="Enju A."/>
            <person name="Morosawa T."/>
            <person name="Kamiya A."/>
            <person name="Narusaka M."/>
            <person name="Shin-i T."/>
            <person name="Nakagawa M."/>
            <person name="Sakamoto N."/>
            <person name="Oishi K."/>
            <person name="Kohara Y."/>
            <person name="Kobayashi M."/>
            <person name="Toyoda A."/>
            <person name="Sakaki Y."/>
            <person name="Sakurai T."/>
            <person name="Iida K."/>
            <person name="Akiyama K."/>
            <person name="Satou M."/>
            <person name="Toyoda T."/>
            <person name="Konagaya A."/>
            <person name="Carninci P."/>
            <person name="Kawai J."/>
            <person name="Hayashizaki Y."/>
            <person name="Shinozaki K."/>
        </authorList>
    </citation>
    <scope>NUCLEOTIDE SEQUENCE</scope>
</reference>
<accession>Q0WTW9</accession>
<protein>
    <submittedName>
        <fullName evidence="1">Uncharacterized protein</fullName>
    </submittedName>
</protein>
<organism evidence="1">
    <name type="scientific">Arabidopsis thaliana</name>
    <name type="common">Mouse-ear cress</name>
    <dbReference type="NCBI Taxonomy" id="3702"/>
    <lineage>
        <taxon>Eukaryota</taxon>
        <taxon>Viridiplantae</taxon>
        <taxon>Streptophyta</taxon>
        <taxon>Embryophyta</taxon>
        <taxon>Tracheophyta</taxon>
        <taxon>Spermatophyta</taxon>
        <taxon>Magnoliopsida</taxon>
        <taxon>eudicotyledons</taxon>
        <taxon>Gunneridae</taxon>
        <taxon>Pentapetalae</taxon>
        <taxon>rosids</taxon>
        <taxon>malvids</taxon>
        <taxon>Brassicales</taxon>
        <taxon>Brassicaceae</taxon>
        <taxon>Camelineae</taxon>
        <taxon>Arabidopsis</taxon>
    </lineage>
</organism>
<dbReference type="GO" id="GO:0061630">
    <property type="term" value="F:ubiquitin protein ligase activity"/>
    <property type="evidence" value="ECO:0000314"/>
    <property type="project" value="TAIR"/>
</dbReference>
<proteinExistence type="evidence at transcript level"/>
<dbReference type="EMBL" id="AK227425">
    <property type="protein sequence ID" value="BAE99429.1"/>
    <property type="molecule type" value="mRNA"/>
</dbReference>
<evidence type="ECO:0000313" key="1">
    <source>
        <dbReference type="EMBL" id="BAE99429.1"/>
    </source>
</evidence>
<dbReference type="GO" id="GO:0050776">
    <property type="term" value="P:regulation of immune response"/>
    <property type="evidence" value="ECO:0000316"/>
    <property type="project" value="TAIR"/>
</dbReference>
<dbReference type="TAIR" id="AT2G37150"/>
<sequence>MLVPHVSPLGLVAGLSLMYSDLRIVLWTFLVDWESKANLNSSHLEVILIHRGKEITITSLCHHMCTRVCLVS</sequence>
<name>Q0WTW9_ARATH</name>